<dbReference type="InterPro" id="IPR008930">
    <property type="entry name" value="Terpenoid_cyclase/PrenylTrfase"/>
</dbReference>
<keyword evidence="2" id="KW-0067">ATP-binding</keyword>
<dbReference type="CDD" id="cd09272">
    <property type="entry name" value="RNase_HI_RT_Ty1"/>
    <property type="match status" value="1"/>
</dbReference>
<comment type="subcellular location">
    <subcellularLocation>
        <location evidence="3">Nucleus</location>
    </subcellularLocation>
</comment>
<keyword evidence="3" id="KW-0539">Nucleus</keyword>
<reference evidence="6" key="1">
    <citation type="submission" date="2019-09" db="EMBL/GenBank/DDBJ databases">
        <title>Draft genome information of white flower Hibiscus syriacus.</title>
        <authorList>
            <person name="Kim Y.-M."/>
        </authorList>
    </citation>
    <scope>NUCLEOTIDE SEQUENCE [LARGE SCALE GENOMIC DNA]</scope>
    <source>
        <strain evidence="6">YM2019G1</strain>
    </source>
</reference>
<dbReference type="AlphaFoldDB" id="A0A6A2YVP2"/>
<dbReference type="SUPFAM" id="SSF52540">
    <property type="entry name" value="P-loop containing nucleoside triphosphate hydrolases"/>
    <property type="match status" value="1"/>
</dbReference>
<keyword evidence="3" id="KW-0469">Meiosis</keyword>
<evidence type="ECO:0000313" key="6">
    <source>
        <dbReference type="EMBL" id="KAE8683564.1"/>
    </source>
</evidence>
<evidence type="ECO:0000259" key="5">
    <source>
        <dbReference type="SMART" id="SM00382"/>
    </source>
</evidence>
<evidence type="ECO:0000256" key="3">
    <source>
        <dbReference type="RuleBase" id="RU369050"/>
    </source>
</evidence>
<dbReference type="InterPro" id="IPR027417">
    <property type="entry name" value="P-loop_NTPase"/>
</dbReference>
<evidence type="ECO:0000256" key="4">
    <source>
        <dbReference type="SAM" id="Phobius"/>
    </source>
</evidence>
<dbReference type="InterPro" id="IPR003959">
    <property type="entry name" value="ATPase_AAA_core"/>
</dbReference>
<keyword evidence="1" id="KW-0547">Nucleotide-binding</keyword>
<gene>
    <name evidence="6" type="ORF">F3Y22_tig00111200pilonHSYRG00109</name>
</gene>
<keyword evidence="4" id="KW-0472">Membrane</keyword>
<comment type="function">
    <text evidence="3">Plays a key role in chromosome recombination during meiosis.</text>
</comment>
<dbReference type="Gene3D" id="3.40.50.300">
    <property type="entry name" value="P-loop containing nucleotide triphosphate hydrolases"/>
    <property type="match status" value="1"/>
</dbReference>
<comment type="similarity">
    <text evidence="3">Belongs to the AAA ATPase family. PCH2 subfamily.</text>
</comment>
<dbReference type="GO" id="GO:0051598">
    <property type="term" value="P:meiotic recombination checkpoint signaling"/>
    <property type="evidence" value="ECO:0007669"/>
    <property type="project" value="TreeGrafter"/>
</dbReference>
<dbReference type="InterPro" id="IPR044539">
    <property type="entry name" value="Pch2-like"/>
</dbReference>
<dbReference type="EMBL" id="VEPZ02001265">
    <property type="protein sequence ID" value="KAE8683564.1"/>
    <property type="molecule type" value="Genomic_DNA"/>
</dbReference>
<evidence type="ECO:0000256" key="1">
    <source>
        <dbReference type="ARBA" id="ARBA00022741"/>
    </source>
</evidence>
<dbReference type="PANTHER" id="PTHR45991:SF1">
    <property type="entry name" value="PACHYTENE CHECKPOINT PROTEIN 2 HOMOLOG"/>
    <property type="match status" value="1"/>
</dbReference>
<protein>
    <recommendedName>
        <fullName evidence="3">Pachytene checkpoint protein 2 homolog</fullName>
    </recommendedName>
</protein>
<evidence type="ECO:0000256" key="2">
    <source>
        <dbReference type="ARBA" id="ARBA00022840"/>
    </source>
</evidence>
<accession>A0A6A2YVP2</accession>
<sequence>MKVEPGFISCIFKVPHRLILVVHLSAICIFTCSYLLLDNTTFIILLHGPPGTGKTSLCKALAQILSIRFSSRYPQCQLIEVNAHSLFSKWFSESGKLVAKLFQKIQEMVEEEHNLIYAAAAAADEVESLAAARNATLSGSEPSDSIRVVNALLTQMDNLKLAPNVIIMTTSNIIAAIAIQALASFRKLYPEHITEEIQNCIGRAAGFIEKMQAEDGTCTDSSRLLQELLAMLVISLTCSYEEVDQKAKALRAAASFAPSEDASAIDLVAFTDMDYEEAWMTEVIWSDNSSAIGLSANPVYHSKTKHEELDVHFVREKVVANMMKINFVPSTHQVEDRLTDALITDYFRMFREKLGVVSLEEAERMLSIVQNLDLSAQHAIYSVKSV</sequence>
<dbReference type="Proteomes" id="UP000436088">
    <property type="component" value="Unassembled WGS sequence"/>
</dbReference>
<dbReference type="GO" id="GO:0005634">
    <property type="term" value="C:nucleus"/>
    <property type="evidence" value="ECO:0007669"/>
    <property type="project" value="UniProtKB-SubCell"/>
</dbReference>
<dbReference type="SMART" id="SM00382">
    <property type="entry name" value="AAA"/>
    <property type="match status" value="1"/>
</dbReference>
<proteinExistence type="inferred from homology"/>
<dbReference type="SUPFAM" id="SSF48239">
    <property type="entry name" value="Terpenoid cyclases/Protein prenyltransferases"/>
    <property type="match status" value="1"/>
</dbReference>
<keyword evidence="4" id="KW-1133">Transmembrane helix</keyword>
<dbReference type="GO" id="GO:0005694">
    <property type="term" value="C:chromosome"/>
    <property type="evidence" value="ECO:0007669"/>
    <property type="project" value="TreeGrafter"/>
</dbReference>
<dbReference type="InterPro" id="IPR003593">
    <property type="entry name" value="AAA+_ATPase"/>
</dbReference>
<keyword evidence="4" id="KW-0812">Transmembrane</keyword>
<feature type="domain" description="AAA+ ATPase" evidence="5">
    <location>
        <begin position="40"/>
        <end position="194"/>
    </location>
</feature>
<dbReference type="GO" id="GO:0005524">
    <property type="term" value="F:ATP binding"/>
    <property type="evidence" value="ECO:0007669"/>
    <property type="project" value="UniProtKB-KW"/>
</dbReference>
<feature type="transmembrane region" description="Helical" evidence="4">
    <location>
        <begin position="18"/>
        <end position="37"/>
    </location>
</feature>
<dbReference type="Pfam" id="PF00004">
    <property type="entry name" value="AAA"/>
    <property type="match status" value="1"/>
</dbReference>
<evidence type="ECO:0000313" key="7">
    <source>
        <dbReference type="Proteomes" id="UP000436088"/>
    </source>
</evidence>
<dbReference type="PANTHER" id="PTHR45991">
    <property type="entry name" value="PACHYTENE CHECKPOINT PROTEIN 2"/>
    <property type="match status" value="1"/>
</dbReference>
<organism evidence="6 7">
    <name type="scientific">Hibiscus syriacus</name>
    <name type="common">Rose of Sharon</name>
    <dbReference type="NCBI Taxonomy" id="106335"/>
    <lineage>
        <taxon>Eukaryota</taxon>
        <taxon>Viridiplantae</taxon>
        <taxon>Streptophyta</taxon>
        <taxon>Embryophyta</taxon>
        <taxon>Tracheophyta</taxon>
        <taxon>Spermatophyta</taxon>
        <taxon>Magnoliopsida</taxon>
        <taxon>eudicotyledons</taxon>
        <taxon>Gunneridae</taxon>
        <taxon>Pentapetalae</taxon>
        <taxon>rosids</taxon>
        <taxon>malvids</taxon>
        <taxon>Malvales</taxon>
        <taxon>Malvaceae</taxon>
        <taxon>Malvoideae</taxon>
        <taxon>Hibiscus</taxon>
    </lineage>
</organism>
<name>A0A6A2YVP2_HIBSY</name>
<keyword evidence="7" id="KW-1185">Reference proteome</keyword>
<dbReference type="GO" id="GO:0016887">
    <property type="term" value="F:ATP hydrolysis activity"/>
    <property type="evidence" value="ECO:0007669"/>
    <property type="project" value="InterPro"/>
</dbReference>
<comment type="caution">
    <text evidence="6">The sequence shown here is derived from an EMBL/GenBank/DDBJ whole genome shotgun (WGS) entry which is preliminary data.</text>
</comment>
<dbReference type="GO" id="GO:0007131">
    <property type="term" value="P:reciprocal meiotic recombination"/>
    <property type="evidence" value="ECO:0007669"/>
    <property type="project" value="UniProtKB-UniRule"/>
</dbReference>